<gene>
    <name evidence="6" type="ORF">SAMN04488059_1506</name>
</gene>
<dbReference type="OrthoDB" id="9811281at2"/>
<dbReference type="AlphaFoldDB" id="A0A1I1RXV8"/>
<dbReference type="PROSITE" id="PS51007">
    <property type="entry name" value="CYTC"/>
    <property type="match status" value="1"/>
</dbReference>
<dbReference type="Gene3D" id="1.10.760.10">
    <property type="entry name" value="Cytochrome c-like domain"/>
    <property type="match status" value="1"/>
</dbReference>
<dbReference type="SUPFAM" id="SSF46626">
    <property type="entry name" value="Cytochrome c"/>
    <property type="match status" value="1"/>
</dbReference>
<dbReference type="InterPro" id="IPR009056">
    <property type="entry name" value="Cyt_c-like_dom"/>
</dbReference>
<dbReference type="Proteomes" id="UP000182258">
    <property type="component" value="Unassembled WGS sequence"/>
</dbReference>
<evidence type="ECO:0000256" key="4">
    <source>
        <dbReference type="PROSITE-ProRule" id="PRU00433"/>
    </source>
</evidence>
<name>A0A1I1RXV8_9HYPH</name>
<evidence type="ECO:0000256" key="1">
    <source>
        <dbReference type="ARBA" id="ARBA00022617"/>
    </source>
</evidence>
<evidence type="ECO:0000313" key="6">
    <source>
        <dbReference type="EMBL" id="SFD39159.1"/>
    </source>
</evidence>
<sequence>MVPARSLIALTLLIAAVGETKADDHGRLLYVERCASCHGEQLQGQPDWMKRLPNGRLPAPPHDASGHTWHHSDDQLMRIVRDGLASIAPGYETDMPAFRAVLTEAEIRSVLDYIKTTWPDRERGYQEARSEGNL</sequence>
<dbReference type="GO" id="GO:0020037">
    <property type="term" value="F:heme binding"/>
    <property type="evidence" value="ECO:0007669"/>
    <property type="project" value="InterPro"/>
</dbReference>
<keyword evidence="1 4" id="KW-0349">Heme</keyword>
<dbReference type="GO" id="GO:0009055">
    <property type="term" value="F:electron transfer activity"/>
    <property type="evidence" value="ECO:0007669"/>
    <property type="project" value="InterPro"/>
</dbReference>
<protein>
    <submittedName>
        <fullName evidence="6">Cytochrome c, mono-and diheme variants</fullName>
    </submittedName>
</protein>
<keyword evidence="2 4" id="KW-0479">Metal-binding</keyword>
<proteinExistence type="predicted"/>
<dbReference type="GO" id="GO:0046872">
    <property type="term" value="F:metal ion binding"/>
    <property type="evidence" value="ECO:0007669"/>
    <property type="project" value="UniProtKB-KW"/>
</dbReference>
<dbReference type="InterPro" id="IPR051459">
    <property type="entry name" value="Cytochrome_c-type_DH"/>
</dbReference>
<evidence type="ECO:0000259" key="5">
    <source>
        <dbReference type="PROSITE" id="PS51007"/>
    </source>
</evidence>
<keyword evidence="3 4" id="KW-0408">Iron</keyword>
<dbReference type="EMBL" id="FOMB01000050">
    <property type="protein sequence ID" value="SFD39159.1"/>
    <property type="molecule type" value="Genomic_DNA"/>
</dbReference>
<evidence type="ECO:0000256" key="3">
    <source>
        <dbReference type="ARBA" id="ARBA00023004"/>
    </source>
</evidence>
<dbReference type="PANTHER" id="PTHR35008:SF4">
    <property type="entry name" value="BLL4482 PROTEIN"/>
    <property type="match status" value="1"/>
</dbReference>
<dbReference type="PANTHER" id="PTHR35008">
    <property type="entry name" value="BLL4482 PROTEIN-RELATED"/>
    <property type="match status" value="1"/>
</dbReference>
<dbReference type="STRING" id="728005.SAMN04488059_1506"/>
<dbReference type="Pfam" id="PF13442">
    <property type="entry name" value="Cytochrome_CBB3"/>
    <property type="match status" value="1"/>
</dbReference>
<reference evidence="6 7" key="1">
    <citation type="submission" date="2016-10" db="EMBL/GenBank/DDBJ databases">
        <authorList>
            <person name="de Groot N.N."/>
        </authorList>
    </citation>
    <scope>NUCLEOTIDE SEQUENCE [LARGE SCALE GENOMIC DNA]</scope>
    <source>
        <strain evidence="6 7">CGMCC 1.10210</strain>
    </source>
</reference>
<evidence type="ECO:0000313" key="7">
    <source>
        <dbReference type="Proteomes" id="UP000182258"/>
    </source>
</evidence>
<accession>A0A1I1RXV8</accession>
<organism evidence="6 7">
    <name type="scientific">Devosia psychrophila</name>
    <dbReference type="NCBI Taxonomy" id="728005"/>
    <lineage>
        <taxon>Bacteria</taxon>
        <taxon>Pseudomonadati</taxon>
        <taxon>Pseudomonadota</taxon>
        <taxon>Alphaproteobacteria</taxon>
        <taxon>Hyphomicrobiales</taxon>
        <taxon>Devosiaceae</taxon>
        <taxon>Devosia</taxon>
    </lineage>
</organism>
<evidence type="ECO:0000256" key="2">
    <source>
        <dbReference type="ARBA" id="ARBA00022723"/>
    </source>
</evidence>
<feature type="domain" description="Cytochrome c" evidence="5">
    <location>
        <begin position="21"/>
        <end position="118"/>
    </location>
</feature>
<dbReference type="InterPro" id="IPR036909">
    <property type="entry name" value="Cyt_c-like_dom_sf"/>
</dbReference>